<dbReference type="PROSITE" id="PS51257">
    <property type="entry name" value="PROKAR_LIPOPROTEIN"/>
    <property type="match status" value="1"/>
</dbReference>
<dbReference type="AlphaFoldDB" id="A0A511W3M5"/>
<feature type="compositionally biased region" description="Polar residues" evidence="1">
    <location>
        <begin position="29"/>
        <end position="40"/>
    </location>
</feature>
<comment type="caution">
    <text evidence="4">The sequence shown here is derived from an EMBL/GenBank/DDBJ whole genome shotgun (WGS) entry which is preliminary data.</text>
</comment>
<evidence type="ECO:0000313" key="4">
    <source>
        <dbReference type="EMBL" id="GEN45361.1"/>
    </source>
</evidence>
<reference evidence="4 5" key="1">
    <citation type="submission" date="2019-07" db="EMBL/GenBank/DDBJ databases">
        <title>Whole genome shotgun sequence of Alkalibacillus haloalkaliphilus NBRC 103110.</title>
        <authorList>
            <person name="Hosoyama A."/>
            <person name="Uohara A."/>
            <person name="Ohji S."/>
            <person name="Ichikawa N."/>
        </authorList>
    </citation>
    <scope>NUCLEOTIDE SEQUENCE [LARGE SCALE GENOMIC DNA]</scope>
    <source>
        <strain evidence="4 5">NBRC 103110</strain>
    </source>
</reference>
<dbReference type="RefSeq" id="WP_176586649.1">
    <property type="nucleotide sequence ID" value="NZ_BJYA01000004.1"/>
</dbReference>
<keyword evidence="5" id="KW-1185">Reference proteome</keyword>
<organism evidence="4 5">
    <name type="scientific">Alkalibacillus haloalkaliphilus</name>
    <dbReference type="NCBI Taxonomy" id="94136"/>
    <lineage>
        <taxon>Bacteria</taxon>
        <taxon>Bacillati</taxon>
        <taxon>Bacillota</taxon>
        <taxon>Bacilli</taxon>
        <taxon>Bacillales</taxon>
        <taxon>Bacillaceae</taxon>
        <taxon>Alkalibacillus</taxon>
    </lineage>
</organism>
<feature type="compositionally biased region" description="Basic and acidic residues" evidence="1">
    <location>
        <begin position="157"/>
        <end position="168"/>
    </location>
</feature>
<dbReference type="PANTHER" id="PTHR31157">
    <property type="entry name" value="SCP DOMAIN-CONTAINING PROTEIN"/>
    <property type="match status" value="1"/>
</dbReference>
<gene>
    <name evidence="4" type="ORF">AHA02nite_11370</name>
</gene>
<dbReference type="Proteomes" id="UP000321440">
    <property type="component" value="Unassembled WGS sequence"/>
</dbReference>
<accession>A0A511W3M5</accession>
<dbReference type="PANTHER" id="PTHR31157:SF1">
    <property type="entry name" value="SCP DOMAIN-CONTAINING PROTEIN"/>
    <property type="match status" value="1"/>
</dbReference>
<sequence>MKKFNAFIISLIALTLLLTACQTGDEGAQRQTGDDTNITRLGTGDGQDGNRNTHPYYNRQNQDNLRFPYENNDTNYQLRGRENVNDWEPFDFNNRRSGRQGQEGQQGQQGQGGLGDILGGQNREQQTERRDRNQQGQQGQQDQQEEQRGQDQQQEQTPDRSEEAREQDEQQDETPDVQTDQSVIEEVVRLTNEQREQHGLNPVELDTELTDVAQRKSVDMADNNYFSHNSPTYGSPFDMLDHYDVSYTGASENIAAGQHSAEEAVNNWMNSEGHRENILNESWTHIGVGYEDSGNMSPYWTQMFIVK</sequence>
<feature type="region of interest" description="Disordered" evidence="1">
    <location>
        <begin position="25"/>
        <end position="182"/>
    </location>
</feature>
<proteinExistence type="predicted"/>
<evidence type="ECO:0000256" key="1">
    <source>
        <dbReference type="SAM" id="MobiDB-lite"/>
    </source>
</evidence>
<evidence type="ECO:0000256" key="2">
    <source>
        <dbReference type="SAM" id="SignalP"/>
    </source>
</evidence>
<dbReference type="Pfam" id="PF00188">
    <property type="entry name" value="CAP"/>
    <property type="match status" value="1"/>
</dbReference>
<feature type="signal peptide" evidence="2">
    <location>
        <begin position="1"/>
        <end position="20"/>
    </location>
</feature>
<feature type="compositionally biased region" description="Polar residues" evidence="1">
    <location>
        <begin position="49"/>
        <end position="64"/>
    </location>
</feature>
<feature type="domain" description="SCP" evidence="3">
    <location>
        <begin position="189"/>
        <end position="304"/>
    </location>
</feature>
<protein>
    <recommendedName>
        <fullName evidence="3">SCP domain-containing protein</fullName>
    </recommendedName>
</protein>
<dbReference type="InterPro" id="IPR014044">
    <property type="entry name" value="CAP_dom"/>
</dbReference>
<feature type="compositionally biased region" description="Gly residues" evidence="1">
    <location>
        <begin position="107"/>
        <end position="118"/>
    </location>
</feature>
<dbReference type="EMBL" id="BJYA01000004">
    <property type="protein sequence ID" value="GEN45361.1"/>
    <property type="molecule type" value="Genomic_DNA"/>
</dbReference>
<name>A0A511W3M5_9BACI</name>
<evidence type="ECO:0000259" key="3">
    <source>
        <dbReference type="Pfam" id="PF00188"/>
    </source>
</evidence>
<evidence type="ECO:0000313" key="5">
    <source>
        <dbReference type="Proteomes" id="UP000321440"/>
    </source>
</evidence>
<keyword evidence="2" id="KW-0732">Signal</keyword>
<dbReference type="Gene3D" id="3.40.33.10">
    <property type="entry name" value="CAP"/>
    <property type="match status" value="1"/>
</dbReference>
<dbReference type="CDD" id="cd05379">
    <property type="entry name" value="CAP_bacterial"/>
    <property type="match status" value="1"/>
</dbReference>
<feature type="chain" id="PRO_5038531936" description="SCP domain-containing protein" evidence="2">
    <location>
        <begin position="21"/>
        <end position="307"/>
    </location>
</feature>
<dbReference type="SUPFAM" id="SSF55797">
    <property type="entry name" value="PR-1-like"/>
    <property type="match status" value="1"/>
</dbReference>
<dbReference type="InterPro" id="IPR035940">
    <property type="entry name" value="CAP_sf"/>
</dbReference>